<organism evidence="1 2">
    <name type="scientific">Caerostris extrusa</name>
    <name type="common">Bark spider</name>
    <name type="synonym">Caerostris bankana</name>
    <dbReference type="NCBI Taxonomy" id="172846"/>
    <lineage>
        <taxon>Eukaryota</taxon>
        <taxon>Metazoa</taxon>
        <taxon>Ecdysozoa</taxon>
        <taxon>Arthropoda</taxon>
        <taxon>Chelicerata</taxon>
        <taxon>Arachnida</taxon>
        <taxon>Araneae</taxon>
        <taxon>Araneomorphae</taxon>
        <taxon>Entelegynae</taxon>
        <taxon>Araneoidea</taxon>
        <taxon>Araneidae</taxon>
        <taxon>Caerostris</taxon>
    </lineage>
</organism>
<evidence type="ECO:0000313" key="2">
    <source>
        <dbReference type="Proteomes" id="UP001054945"/>
    </source>
</evidence>
<sequence>MNISGNSRSSNTIVNKANLSDFEGVFWRSRNSPKNYFSDTNWTEMLRNSSVCAISRIGFSNSAFTKNSTDCSIHSRTFWMLLQNLWVPYDIFQISCSLQSENWTTALCPFSCCYRLQPESNEISV</sequence>
<gene>
    <name evidence="1" type="ORF">CEXT_633211</name>
</gene>
<reference evidence="1 2" key="1">
    <citation type="submission" date="2021-06" db="EMBL/GenBank/DDBJ databases">
        <title>Caerostris extrusa draft genome.</title>
        <authorList>
            <person name="Kono N."/>
            <person name="Arakawa K."/>
        </authorList>
    </citation>
    <scope>NUCLEOTIDE SEQUENCE [LARGE SCALE GENOMIC DNA]</scope>
</reference>
<evidence type="ECO:0000313" key="1">
    <source>
        <dbReference type="EMBL" id="GIX77042.1"/>
    </source>
</evidence>
<accession>A0AAV4MX02</accession>
<dbReference type="Proteomes" id="UP001054945">
    <property type="component" value="Unassembled WGS sequence"/>
</dbReference>
<comment type="caution">
    <text evidence="1">The sequence shown here is derived from an EMBL/GenBank/DDBJ whole genome shotgun (WGS) entry which is preliminary data.</text>
</comment>
<dbReference type="EMBL" id="BPLR01020296">
    <property type="protein sequence ID" value="GIX77042.1"/>
    <property type="molecule type" value="Genomic_DNA"/>
</dbReference>
<proteinExistence type="predicted"/>
<keyword evidence="2" id="KW-1185">Reference proteome</keyword>
<protein>
    <submittedName>
        <fullName evidence="1">Uncharacterized protein</fullName>
    </submittedName>
</protein>
<dbReference type="AlphaFoldDB" id="A0AAV4MX02"/>
<name>A0AAV4MX02_CAEEX</name>